<evidence type="ECO:0000313" key="4">
    <source>
        <dbReference type="EMBL" id="KAI8582573.1"/>
    </source>
</evidence>
<reference evidence="4" key="1">
    <citation type="submission" date="2021-06" db="EMBL/GenBank/DDBJ databases">
        <authorList>
            <consortium name="DOE Joint Genome Institute"/>
            <person name="Mondo S.J."/>
            <person name="Amses K.R."/>
            <person name="Simmons D.R."/>
            <person name="Longcore J.E."/>
            <person name="Seto K."/>
            <person name="Alves G.H."/>
            <person name="Bonds A.E."/>
            <person name="Quandt C.A."/>
            <person name="Davis W.J."/>
            <person name="Chang Y."/>
            <person name="Letcher P.M."/>
            <person name="Powell M.J."/>
            <person name="Kuo A."/>
            <person name="Labutti K."/>
            <person name="Pangilinan J."/>
            <person name="Andreopoulos W."/>
            <person name="Tritt A."/>
            <person name="Riley R."/>
            <person name="Hundley H."/>
            <person name="Johnson J."/>
            <person name="Lipzen A."/>
            <person name="Barry K."/>
            <person name="Berbee M.L."/>
            <person name="Buchler N.E."/>
            <person name="Grigoriev I.V."/>
            <person name="Spatafora J.W."/>
            <person name="Stajich J.E."/>
            <person name="James T.Y."/>
        </authorList>
    </citation>
    <scope>NUCLEOTIDE SEQUENCE</scope>
    <source>
        <strain evidence="4">AG</strain>
    </source>
</reference>
<keyword evidence="2" id="KW-0808">Transferase</keyword>
<keyword evidence="5" id="KW-1185">Reference proteome</keyword>
<dbReference type="AlphaFoldDB" id="A0AAD5HHU4"/>
<evidence type="ECO:0000256" key="3">
    <source>
        <dbReference type="SAM" id="SignalP"/>
    </source>
</evidence>
<dbReference type="InterPro" id="IPR029044">
    <property type="entry name" value="Nucleotide-diphossugar_trans"/>
</dbReference>
<keyword evidence="3" id="KW-0732">Signal</keyword>
<comment type="similarity">
    <text evidence="1">Belongs to the glycosyltransferase 15 family.</text>
</comment>
<dbReference type="GeneID" id="75912142"/>
<dbReference type="PANTHER" id="PTHR31121:SF6">
    <property type="entry name" value="ALPHA-1,2 MANNOSYLTRANSFERASE KTR1"/>
    <property type="match status" value="1"/>
</dbReference>
<dbReference type="GO" id="GO:0005794">
    <property type="term" value="C:Golgi apparatus"/>
    <property type="evidence" value="ECO:0007669"/>
    <property type="project" value="TreeGrafter"/>
</dbReference>
<evidence type="ECO:0000313" key="5">
    <source>
        <dbReference type="Proteomes" id="UP001206595"/>
    </source>
</evidence>
<dbReference type="GO" id="GO:0000032">
    <property type="term" value="P:cell wall mannoprotein biosynthetic process"/>
    <property type="evidence" value="ECO:0007669"/>
    <property type="project" value="TreeGrafter"/>
</dbReference>
<reference evidence="4" key="2">
    <citation type="journal article" date="2022" name="Proc. Natl. Acad. Sci. U.S.A.">
        <title>Diploid-dominant life cycles characterize the early evolution of Fungi.</title>
        <authorList>
            <person name="Amses K.R."/>
            <person name="Simmons D.R."/>
            <person name="Longcore J.E."/>
            <person name="Mondo S.J."/>
            <person name="Seto K."/>
            <person name="Jeronimo G.H."/>
            <person name="Bonds A.E."/>
            <person name="Quandt C.A."/>
            <person name="Davis W.J."/>
            <person name="Chang Y."/>
            <person name="Federici B.A."/>
            <person name="Kuo A."/>
            <person name="LaButti K."/>
            <person name="Pangilinan J."/>
            <person name="Andreopoulos W."/>
            <person name="Tritt A."/>
            <person name="Riley R."/>
            <person name="Hundley H."/>
            <person name="Johnson J."/>
            <person name="Lipzen A."/>
            <person name="Barry K."/>
            <person name="Lang B.F."/>
            <person name="Cuomo C.A."/>
            <person name="Buchler N.E."/>
            <person name="Grigoriev I.V."/>
            <person name="Spatafora J.W."/>
            <person name="Stajich J.E."/>
            <person name="James T.Y."/>
        </authorList>
    </citation>
    <scope>NUCLEOTIDE SEQUENCE</scope>
    <source>
        <strain evidence="4">AG</strain>
    </source>
</reference>
<dbReference type="SUPFAM" id="SSF53448">
    <property type="entry name" value="Nucleotide-diphospho-sugar transferases"/>
    <property type="match status" value="1"/>
</dbReference>
<name>A0AAD5HHU4_UMBRA</name>
<comment type="caution">
    <text evidence="4">The sequence shown here is derived from an EMBL/GenBank/DDBJ whole genome shotgun (WGS) entry which is preliminary data.</text>
</comment>
<gene>
    <name evidence="4" type="ORF">K450DRAFT_227793</name>
</gene>
<protein>
    <submittedName>
        <fullName evidence="4">Uncharacterized protein</fullName>
    </submittedName>
</protein>
<feature type="signal peptide" evidence="3">
    <location>
        <begin position="1"/>
        <end position="22"/>
    </location>
</feature>
<dbReference type="Gene3D" id="3.90.550.10">
    <property type="entry name" value="Spore Coat Polysaccharide Biosynthesis Protein SpsA, Chain A"/>
    <property type="match status" value="1"/>
</dbReference>
<dbReference type="PANTHER" id="PTHR31121">
    <property type="entry name" value="ALPHA-1,2 MANNOSYLTRANSFERASE KTR1"/>
    <property type="match status" value="1"/>
</dbReference>
<dbReference type="Pfam" id="PF01793">
    <property type="entry name" value="Glyco_transf_15"/>
    <property type="match status" value="1"/>
</dbReference>
<dbReference type="GO" id="GO:0006487">
    <property type="term" value="P:protein N-linked glycosylation"/>
    <property type="evidence" value="ECO:0007669"/>
    <property type="project" value="TreeGrafter"/>
</dbReference>
<evidence type="ECO:0000256" key="1">
    <source>
        <dbReference type="ARBA" id="ARBA00007677"/>
    </source>
</evidence>
<proteinExistence type="inferred from homology"/>
<evidence type="ECO:0000256" key="2">
    <source>
        <dbReference type="ARBA" id="ARBA00022679"/>
    </source>
</evidence>
<dbReference type="FunFam" id="3.90.550.10:FF:000051">
    <property type="entry name" value="Alpha-1,2-mannosyltransferase (Ktr4)"/>
    <property type="match status" value="1"/>
</dbReference>
<dbReference type="GO" id="GO:0016020">
    <property type="term" value="C:membrane"/>
    <property type="evidence" value="ECO:0007669"/>
    <property type="project" value="InterPro"/>
</dbReference>
<dbReference type="GO" id="GO:0000026">
    <property type="term" value="F:alpha-1,2-mannosyltransferase activity"/>
    <property type="evidence" value="ECO:0007669"/>
    <property type="project" value="TreeGrafter"/>
</dbReference>
<feature type="chain" id="PRO_5041950015" evidence="3">
    <location>
        <begin position="23"/>
        <end position="410"/>
    </location>
</feature>
<dbReference type="EMBL" id="MU620900">
    <property type="protein sequence ID" value="KAI8582573.1"/>
    <property type="molecule type" value="Genomic_DNA"/>
</dbReference>
<accession>A0AAD5HHU4</accession>
<dbReference type="RefSeq" id="XP_051447577.1">
    <property type="nucleotide sequence ID" value="XM_051586794.1"/>
</dbReference>
<dbReference type="InterPro" id="IPR002685">
    <property type="entry name" value="Glyco_trans_15"/>
</dbReference>
<sequence length="410" mass="47492">MIFNNGLKALLTLVALSGYVLAAVTHQQESAPAIKIFAPTVEQAMVKNMGSIPFAVNPSYILAGGKSIRKYKKQIGTANATFIILARNSEAGGLVQSITQLEKVFNSKYHYPYVILNDAHFTEEFINTILNLTESEVKFGFVDKDMWGYPDWVDQKKAADGRAKAVKDGVPYADSESYRHMCRFQSGYFFRHPLMMDYQYYWRVEPGVSYHCDIDYDVFGLMAAKKYKYGWTLSLTDYPNTLQTFWHTVVDWMKQHPEWMTTGNSSISKWIHDDDKNETYNFCHFWSNFEVGDLNWLRSEQYVSYFEHLDKSGGFFYERWGDAPVHSVAVALMLKESEVHFFNDIGYTHPPFMHCPTEPEMKSKCNCDPTKTFETGTWQCNPRMAKIAPNYKWSMDQLKQETKPFAYKKL</sequence>
<organism evidence="4 5">
    <name type="scientific">Umbelopsis ramanniana AG</name>
    <dbReference type="NCBI Taxonomy" id="1314678"/>
    <lineage>
        <taxon>Eukaryota</taxon>
        <taxon>Fungi</taxon>
        <taxon>Fungi incertae sedis</taxon>
        <taxon>Mucoromycota</taxon>
        <taxon>Mucoromycotina</taxon>
        <taxon>Umbelopsidomycetes</taxon>
        <taxon>Umbelopsidales</taxon>
        <taxon>Umbelopsidaceae</taxon>
        <taxon>Umbelopsis</taxon>
    </lineage>
</organism>
<dbReference type="Proteomes" id="UP001206595">
    <property type="component" value="Unassembled WGS sequence"/>
</dbReference>